<gene>
    <name evidence="1" type="ORF">A3C19_03305</name>
</gene>
<dbReference type="AlphaFoldDB" id="A0A1F6DMV7"/>
<organism evidence="1 2">
    <name type="scientific">Candidatus Kaiserbacteria bacterium RIFCSPHIGHO2_02_FULL_54_22</name>
    <dbReference type="NCBI Taxonomy" id="1798495"/>
    <lineage>
        <taxon>Bacteria</taxon>
        <taxon>Candidatus Kaiseribacteriota</taxon>
    </lineage>
</organism>
<name>A0A1F6DMV7_9BACT</name>
<reference evidence="1 2" key="1">
    <citation type="journal article" date="2016" name="Nat. Commun.">
        <title>Thousands of microbial genomes shed light on interconnected biogeochemical processes in an aquifer system.</title>
        <authorList>
            <person name="Anantharaman K."/>
            <person name="Brown C.T."/>
            <person name="Hug L.A."/>
            <person name="Sharon I."/>
            <person name="Castelle C.J."/>
            <person name="Probst A.J."/>
            <person name="Thomas B.C."/>
            <person name="Singh A."/>
            <person name="Wilkins M.J."/>
            <person name="Karaoz U."/>
            <person name="Brodie E.L."/>
            <person name="Williams K.H."/>
            <person name="Hubbard S.S."/>
            <person name="Banfield J.F."/>
        </authorList>
    </citation>
    <scope>NUCLEOTIDE SEQUENCE [LARGE SCALE GENOMIC DNA]</scope>
</reference>
<proteinExistence type="predicted"/>
<evidence type="ECO:0000313" key="1">
    <source>
        <dbReference type="EMBL" id="OGG62703.1"/>
    </source>
</evidence>
<evidence type="ECO:0000313" key="2">
    <source>
        <dbReference type="Proteomes" id="UP000178532"/>
    </source>
</evidence>
<accession>A0A1F6DMV7</accession>
<dbReference type="Proteomes" id="UP000178532">
    <property type="component" value="Unassembled WGS sequence"/>
</dbReference>
<sequence length="73" mass="7539">MTPFPVITQEVFTPEAVHAILAGEPARTRAGSAVMVAVGEEPHAPPMVKAVPQATGGETLDAPTVTAYVPFVL</sequence>
<protein>
    <submittedName>
        <fullName evidence="1">Uncharacterized protein</fullName>
    </submittedName>
</protein>
<comment type="caution">
    <text evidence="1">The sequence shown here is derived from an EMBL/GenBank/DDBJ whole genome shotgun (WGS) entry which is preliminary data.</text>
</comment>
<dbReference type="EMBL" id="MFLI01000004">
    <property type="protein sequence ID" value="OGG62703.1"/>
    <property type="molecule type" value="Genomic_DNA"/>
</dbReference>